<reference evidence="1 2" key="1">
    <citation type="journal article" date="2015" name="BMC Genomics">
        <title>Comparative genomics and metabolic profiling of the genus Lysobacter.</title>
        <authorList>
            <person name="de Bruijn I."/>
            <person name="Cheng X."/>
            <person name="de Jager V."/>
            <person name="Exposito R.G."/>
            <person name="Watrous J."/>
            <person name="Patel N."/>
            <person name="Postma J."/>
            <person name="Dorrestein P.C."/>
            <person name="Kobayashi D."/>
            <person name="Raaijmakers J.M."/>
        </authorList>
    </citation>
    <scope>NUCLEOTIDE SEQUENCE [LARGE SCALE GENOMIC DNA]</scope>
    <source>
        <strain evidence="1 2">76</strain>
    </source>
</reference>
<sequence length="48" mass="5444">MAWKAMPAPETVRLQLADEKGQPLANHKIEECEARNRLVVTMKDDHGD</sequence>
<name>A0A0S2F544_LYSAN</name>
<dbReference type="EMBL" id="CP011129">
    <property type="protein sequence ID" value="ALN78654.1"/>
    <property type="molecule type" value="Genomic_DNA"/>
</dbReference>
<keyword evidence="2" id="KW-1185">Reference proteome</keyword>
<protein>
    <submittedName>
        <fullName evidence="1">Uncharacterized protein</fullName>
    </submittedName>
</protein>
<evidence type="ECO:0000313" key="2">
    <source>
        <dbReference type="Proteomes" id="UP000060787"/>
    </source>
</evidence>
<dbReference type="Proteomes" id="UP000060787">
    <property type="component" value="Chromosome"/>
</dbReference>
<accession>A0A0S2F544</accession>
<proteinExistence type="predicted"/>
<organism evidence="1 2">
    <name type="scientific">Lysobacter antibioticus</name>
    <dbReference type="NCBI Taxonomy" id="84531"/>
    <lineage>
        <taxon>Bacteria</taxon>
        <taxon>Pseudomonadati</taxon>
        <taxon>Pseudomonadota</taxon>
        <taxon>Gammaproteobacteria</taxon>
        <taxon>Lysobacterales</taxon>
        <taxon>Lysobacteraceae</taxon>
        <taxon>Lysobacter</taxon>
    </lineage>
</organism>
<gene>
    <name evidence="1" type="ORF">LA76x_0493</name>
</gene>
<dbReference type="PATRIC" id="fig|84531.8.peg.514"/>
<evidence type="ECO:0000313" key="1">
    <source>
        <dbReference type="EMBL" id="ALN78654.1"/>
    </source>
</evidence>
<dbReference type="AlphaFoldDB" id="A0A0S2F544"/>
<dbReference type="KEGG" id="lab:LA76x_0493"/>